<name>A0A0F8X801_9ZZZZ</name>
<dbReference type="Pfam" id="PF13560">
    <property type="entry name" value="HTH_31"/>
    <property type="match status" value="1"/>
</dbReference>
<reference evidence="2" key="1">
    <citation type="journal article" date="2015" name="Nature">
        <title>Complex archaea that bridge the gap between prokaryotes and eukaryotes.</title>
        <authorList>
            <person name="Spang A."/>
            <person name="Saw J.H."/>
            <person name="Jorgensen S.L."/>
            <person name="Zaremba-Niedzwiedzka K."/>
            <person name="Martijn J."/>
            <person name="Lind A.E."/>
            <person name="van Eijk R."/>
            <person name="Schleper C."/>
            <person name="Guy L."/>
            <person name="Ettema T.J."/>
        </authorList>
    </citation>
    <scope>NUCLEOTIDE SEQUENCE</scope>
</reference>
<evidence type="ECO:0000313" key="2">
    <source>
        <dbReference type="EMBL" id="KKK64933.1"/>
    </source>
</evidence>
<evidence type="ECO:0000259" key="1">
    <source>
        <dbReference type="PROSITE" id="PS50943"/>
    </source>
</evidence>
<dbReference type="InterPro" id="IPR001387">
    <property type="entry name" value="Cro/C1-type_HTH"/>
</dbReference>
<comment type="caution">
    <text evidence="2">The sequence shown here is derived from an EMBL/GenBank/DDBJ whole genome shotgun (WGS) entry which is preliminary data.</text>
</comment>
<dbReference type="SUPFAM" id="SSF47413">
    <property type="entry name" value="lambda repressor-like DNA-binding domains"/>
    <property type="match status" value="1"/>
</dbReference>
<dbReference type="GO" id="GO:0003677">
    <property type="term" value="F:DNA binding"/>
    <property type="evidence" value="ECO:0007669"/>
    <property type="project" value="InterPro"/>
</dbReference>
<dbReference type="SMART" id="SM00530">
    <property type="entry name" value="HTH_XRE"/>
    <property type="match status" value="1"/>
</dbReference>
<dbReference type="InterPro" id="IPR010982">
    <property type="entry name" value="Lambda_DNA-bd_dom_sf"/>
</dbReference>
<gene>
    <name evidence="2" type="ORF">LCGC14_2979220</name>
</gene>
<dbReference type="Gene3D" id="1.10.260.40">
    <property type="entry name" value="lambda repressor-like DNA-binding domains"/>
    <property type="match status" value="1"/>
</dbReference>
<protein>
    <recommendedName>
        <fullName evidence="1">HTH cro/C1-type domain-containing protein</fullName>
    </recommendedName>
</protein>
<dbReference type="AlphaFoldDB" id="A0A0F8X801"/>
<organism evidence="2">
    <name type="scientific">marine sediment metagenome</name>
    <dbReference type="NCBI Taxonomy" id="412755"/>
    <lineage>
        <taxon>unclassified sequences</taxon>
        <taxon>metagenomes</taxon>
        <taxon>ecological metagenomes</taxon>
    </lineage>
</organism>
<dbReference type="CDD" id="cd00093">
    <property type="entry name" value="HTH_XRE"/>
    <property type="match status" value="1"/>
</dbReference>
<sequence length="71" mass="7531">MTLSKLICKRRAALGLTQAEVAERAGLQHKAHLAAIEGGTRRTCSPATLLGLARALKIDHKTILESAAQKA</sequence>
<feature type="domain" description="HTH cro/C1-type" evidence="1">
    <location>
        <begin position="9"/>
        <end position="63"/>
    </location>
</feature>
<dbReference type="EMBL" id="LAZR01060797">
    <property type="protein sequence ID" value="KKK64933.1"/>
    <property type="molecule type" value="Genomic_DNA"/>
</dbReference>
<dbReference type="PROSITE" id="PS50943">
    <property type="entry name" value="HTH_CROC1"/>
    <property type="match status" value="1"/>
</dbReference>
<accession>A0A0F8X801</accession>
<proteinExistence type="predicted"/>